<feature type="region of interest" description="Disordered" evidence="1">
    <location>
        <begin position="1"/>
        <end position="20"/>
    </location>
</feature>
<reference evidence="2 3" key="1">
    <citation type="submission" date="2015-08" db="EMBL/GenBank/DDBJ databases">
        <title>Emmonsia species relationships and genome sequence.</title>
        <authorList>
            <person name="Cuomo C.A."/>
            <person name="Schwartz I.S."/>
            <person name="Kenyon C."/>
            <person name="De Hoog G.S."/>
            <person name="Govender N.P."/>
            <person name="Botha A."/>
            <person name="Moreno L."/>
            <person name="De Vries M."/>
            <person name="Munoz J.F."/>
            <person name="Stielow J.B."/>
        </authorList>
    </citation>
    <scope>NUCLEOTIDE SEQUENCE [LARGE SCALE GENOMIC DNA]</scope>
    <source>
        <strain evidence="2 3">EI222</strain>
    </source>
</reference>
<dbReference type="VEuPathDB" id="FungiDB:ACJ73_10306"/>
<dbReference type="EMBL" id="LGTZ01003701">
    <property type="protein sequence ID" value="OJD09448.1"/>
    <property type="molecule type" value="Genomic_DNA"/>
</dbReference>
<gene>
    <name evidence="2" type="ORF">ACJ73_10306</name>
</gene>
<proteinExistence type="predicted"/>
<evidence type="ECO:0000313" key="3">
    <source>
        <dbReference type="Proteomes" id="UP000242791"/>
    </source>
</evidence>
<protein>
    <submittedName>
        <fullName evidence="2">Uncharacterized protein</fullName>
    </submittedName>
</protein>
<organism evidence="2 3">
    <name type="scientific">Blastomyces percursus</name>
    <dbReference type="NCBI Taxonomy" id="1658174"/>
    <lineage>
        <taxon>Eukaryota</taxon>
        <taxon>Fungi</taxon>
        <taxon>Dikarya</taxon>
        <taxon>Ascomycota</taxon>
        <taxon>Pezizomycotina</taxon>
        <taxon>Eurotiomycetes</taxon>
        <taxon>Eurotiomycetidae</taxon>
        <taxon>Onygenales</taxon>
        <taxon>Ajellomycetaceae</taxon>
        <taxon>Blastomyces</taxon>
    </lineage>
</organism>
<name>A0A1J9NZA7_9EURO</name>
<dbReference type="AlphaFoldDB" id="A0A1J9NZA7"/>
<evidence type="ECO:0000256" key="1">
    <source>
        <dbReference type="SAM" id="MobiDB-lite"/>
    </source>
</evidence>
<feature type="non-terminal residue" evidence="2">
    <location>
        <position position="116"/>
    </location>
</feature>
<sequence length="116" mass="12773">MEPNPNPNPRRSTTSASSFSPTSLLWAHQLRREHNNIVSRLDALEAALASSSADVVARSGELKTELDRRVGEMGGVIGVVKGDIEVVKADIEALKGWKELVEKREREAVERRGRDA</sequence>
<dbReference type="OrthoDB" id="3647228at2759"/>
<dbReference type="Proteomes" id="UP000242791">
    <property type="component" value="Unassembled WGS sequence"/>
</dbReference>
<comment type="caution">
    <text evidence="2">The sequence shown here is derived from an EMBL/GenBank/DDBJ whole genome shotgun (WGS) entry which is preliminary data.</text>
</comment>
<evidence type="ECO:0000313" key="2">
    <source>
        <dbReference type="EMBL" id="OJD09448.1"/>
    </source>
</evidence>
<keyword evidence="3" id="KW-1185">Reference proteome</keyword>
<accession>A0A1J9NZA7</accession>